<reference evidence="10" key="1">
    <citation type="submission" date="2021-03" db="EMBL/GenBank/DDBJ databases">
        <title>Plesiomonas shigelloides zfcc0051, isolated from zebrafish feces.</title>
        <authorList>
            <person name="Vanderhoek Z."/>
            <person name="Gaulke C."/>
        </authorList>
    </citation>
    <scope>NUCLEOTIDE SEQUENCE</scope>
    <source>
        <strain evidence="10">Zfcc0051</strain>
    </source>
</reference>
<proteinExistence type="predicted"/>
<keyword evidence="4" id="KW-0488">Methylation</keyword>
<evidence type="ECO:0000256" key="4">
    <source>
        <dbReference type="ARBA" id="ARBA00022481"/>
    </source>
</evidence>
<evidence type="ECO:0000256" key="6">
    <source>
        <dbReference type="ARBA" id="ARBA00022692"/>
    </source>
</evidence>
<evidence type="ECO:0000256" key="3">
    <source>
        <dbReference type="ARBA" id="ARBA00022475"/>
    </source>
</evidence>
<accession>A0A8I1W3K1</accession>
<dbReference type="AlphaFoldDB" id="A0A8I1W3K1"/>
<keyword evidence="8" id="KW-0472">Membrane</keyword>
<keyword evidence="6" id="KW-0812">Transmembrane</keyword>
<dbReference type="InterPro" id="IPR045584">
    <property type="entry name" value="Pilin-like"/>
</dbReference>
<dbReference type="GO" id="GO:0015627">
    <property type="term" value="C:type II protein secretion system complex"/>
    <property type="evidence" value="ECO:0007669"/>
    <property type="project" value="InterPro"/>
</dbReference>
<dbReference type="InterPro" id="IPR049875">
    <property type="entry name" value="TypeII_GspH"/>
</dbReference>
<dbReference type="EMBL" id="JAFNAA010000001">
    <property type="protein sequence ID" value="MBO1106673.1"/>
    <property type="molecule type" value="Genomic_DNA"/>
</dbReference>
<dbReference type="InterPro" id="IPR002416">
    <property type="entry name" value="T2SS_protein-GspH"/>
</dbReference>
<comment type="subcellular location">
    <subcellularLocation>
        <location evidence="1">Cell inner membrane</location>
        <topology evidence="1">Single-pass membrane protein</topology>
    </subcellularLocation>
</comment>
<keyword evidence="5" id="KW-0997">Cell inner membrane</keyword>
<dbReference type="InterPro" id="IPR012902">
    <property type="entry name" value="N_methyl_site"/>
</dbReference>
<dbReference type="GO" id="GO:0005886">
    <property type="term" value="C:plasma membrane"/>
    <property type="evidence" value="ECO:0007669"/>
    <property type="project" value="UniProtKB-SubCell"/>
</dbReference>
<evidence type="ECO:0000256" key="2">
    <source>
        <dbReference type="ARBA" id="ARBA00021549"/>
    </source>
</evidence>
<keyword evidence="7" id="KW-1133">Transmembrane helix</keyword>
<dbReference type="NCBIfam" id="TIGR01708">
    <property type="entry name" value="typeII_sec_gspH"/>
    <property type="match status" value="1"/>
</dbReference>
<dbReference type="NCBIfam" id="TIGR02532">
    <property type="entry name" value="IV_pilin_GFxxxE"/>
    <property type="match status" value="1"/>
</dbReference>
<dbReference type="SUPFAM" id="SSF54523">
    <property type="entry name" value="Pili subunits"/>
    <property type="match status" value="1"/>
</dbReference>
<protein>
    <recommendedName>
        <fullName evidence="2">Type II secretion system protein H</fullName>
    </recommendedName>
    <alternativeName>
        <fullName evidence="9">General secretion pathway protein H</fullName>
    </alternativeName>
</protein>
<evidence type="ECO:0000256" key="8">
    <source>
        <dbReference type="ARBA" id="ARBA00023136"/>
    </source>
</evidence>
<dbReference type="Proteomes" id="UP000664658">
    <property type="component" value="Unassembled WGS sequence"/>
</dbReference>
<sequence>MVTRGFTLLEMMLVIVLLGTVTSMIVPTLSSGSKPVAHGAAATFWSQWTRLRDESLVSGEMVGVRVEPDGYQLMVRRQGQWQPVSRARQGSQVTLPPQVRSQLELAALPSVRAGDLDLQQQRLSLHDIELEMQSHSAERPPQLVFAEHQLERPFSLRFVQSYPSACWQVSVSAGQSPQLTECTVGG</sequence>
<evidence type="ECO:0000256" key="5">
    <source>
        <dbReference type="ARBA" id="ARBA00022519"/>
    </source>
</evidence>
<dbReference type="GO" id="GO:0015628">
    <property type="term" value="P:protein secretion by the type II secretion system"/>
    <property type="evidence" value="ECO:0007669"/>
    <property type="project" value="InterPro"/>
</dbReference>
<evidence type="ECO:0000256" key="9">
    <source>
        <dbReference type="ARBA" id="ARBA00030775"/>
    </source>
</evidence>
<evidence type="ECO:0000313" key="11">
    <source>
        <dbReference type="Proteomes" id="UP000664658"/>
    </source>
</evidence>
<gene>
    <name evidence="10" type="primary">gspH</name>
    <name evidence="10" type="ORF">J2R62_00300</name>
</gene>
<evidence type="ECO:0000313" key="10">
    <source>
        <dbReference type="EMBL" id="MBO1106673.1"/>
    </source>
</evidence>
<dbReference type="Gene3D" id="3.55.40.10">
    <property type="entry name" value="minor pseudopilin epsh domain"/>
    <property type="match status" value="1"/>
</dbReference>
<dbReference type="RefSeq" id="WP_207541377.1">
    <property type="nucleotide sequence ID" value="NZ_JAFNAA010000001.1"/>
</dbReference>
<comment type="caution">
    <text evidence="10">The sequence shown here is derived from an EMBL/GenBank/DDBJ whole genome shotgun (WGS) entry which is preliminary data.</text>
</comment>
<dbReference type="PRINTS" id="PR00885">
    <property type="entry name" value="BCTERIALGSPH"/>
</dbReference>
<dbReference type="Pfam" id="PF07963">
    <property type="entry name" value="N_methyl"/>
    <property type="match status" value="1"/>
</dbReference>
<dbReference type="PROSITE" id="PS00409">
    <property type="entry name" value="PROKAR_NTER_METHYL"/>
    <property type="match status" value="1"/>
</dbReference>
<evidence type="ECO:0000256" key="7">
    <source>
        <dbReference type="ARBA" id="ARBA00022989"/>
    </source>
</evidence>
<evidence type="ECO:0000256" key="1">
    <source>
        <dbReference type="ARBA" id="ARBA00004377"/>
    </source>
</evidence>
<keyword evidence="3" id="KW-1003">Cell membrane</keyword>
<name>A0A8I1W3K1_PLESH</name>
<organism evidence="10 11">
    <name type="scientific">Plesiomonas shigelloides</name>
    <name type="common">Aeromonas shigelloides</name>
    <dbReference type="NCBI Taxonomy" id="703"/>
    <lineage>
        <taxon>Bacteria</taxon>
        <taxon>Pseudomonadati</taxon>
        <taxon>Pseudomonadota</taxon>
        <taxon>Gammaproteobacteria</taxon>
        <taxon>Enterobacterales</taxon>
        <taxon>Enterobacteriaceae</taxon>
        <taxon>Plesiomonas</taxon>
    </lineage>
</organism>